<dbReference type="Gene3D" id="3.10.450.50">
    <property type="match status" value="1"/>
</dbReference>
<comment type="caution">
    <text evidence="3">The sequence shown here is derived from an EMBL/GenBank/DDBJ whole genome shotgun (WGS) entry which is preliminary data.</text>
</comment>
<dbReference type="EMBL" id="MCBS01016907">
    <property type="protein sequence ID" value="RKF82675.1"/>
    <property type="molecule type" value="Genomic_DNA"/>
</dbReference>
<name>A0A420J7B3_9PEZI</name>
<feature type="domain" description="NTF2" evidence="2">
    <location>
        <begin position="16"/>
        <end position="166"/>
    </location>
</feature>
<protein>
    <submittedName>
        <fullName evidence="3">Putative nuclear transport factor 2 domain protein</fullName>
    </submittedName>
</protein>
<dbReference type="SUPFAM" id="SSF54427">
    <property type="entry name" value="NTF2-like"/>
    <property type="match status" value="1"/>
</dbReference>
<proteinExistence type="predicted"/>
<dbReference type="PANTHER" id="PTHR12612">
    <property type="entry name" value="NUCLEAR TRANSPORT FACTOR 2"/>
    <property type="match status" value="1"/>
</dbReference>
<dbReference type="InterPro" id="IPR000595">
    <property type="entry name" value="cNMP-bd_dom"/>
</dbReference>
<dbReference type="InterPro" id="IPR018222">
    <property type="entry name" value="Nuclear_transport_factor_2_euk"/>
</dbReference>
<feature type="domain" description="Cyclic nucleotide-binding" evidence="1">
    <location>
        <begin position="133"/>
        <end position="168"/>
    </location>
</feature>
<sequence length="168" mass="18547">MAKVSEDVKVRVATSTAQDFVETYYSALNNIKGRSTLAKFYVKSSTTKPDIIINGNVISSPASLQKLFETQINRAQYDVKSYDAHILNSNYNLGGSTESTESNKDGKKASVVILISGSVIYWKDTEEGETRGFTETVVLVPNPEALSKSAKGKVRKWSILSQNFRLIL</sequence>
<dbReference type="AlphaFoldDB" id="A0A420J7B3"/>
<evidence type="ECO:0000313" key="3">
    <source>
        <dbReference type="EMBL" id="RKF82675.1"/>
    </source>
</evidence>
<gene>
    <name evidence="3" type="ORF">GcM1_169017</name>
</gene>
<dbReference type="PROSITE" id="PS50177">
    <property type="entry name" value="NTF2_DOMAIN"/>
    <property type="match status" value="1"/>
</dbReference>
<dbReference type="Pfam" id="PF02136">
    <property type="entry name" value="NTF2"/>
    <property type="match status" value="1"/>
</dbReference>
<dbReference type="GO" id="GO:0006913">
    <property type="term" value="P:nucleocytoplasmic transport"/>
    <property type="evidence" value="ECO:0007669"/>
    <property type="project" value="InterPro"/>
</dbReference>
<dbReference type="PROSITE" id="PS50042">
    <property type="entry name" value="CNMP_BINDING_3"/>
    <property type="match status" value="1"/>
</dbReference>
<organism evidence="3 4">
    <name type="scientific">Golovinomyces cichoracearum</name>
    <dbReference type="NCBI Taxonomy" id="62708"/>
    <lineage>
        <taxon>Eukaryota</taxon>
        <taxon>Fungi</taxon>
        <taxon>Dikarya</taxon>
        <taxon>Ascomycota</taxon>
        <taxon>Pezizomycotina</taxon>
        <taxon>Leotiomycetes</taxon>
        <taxon>Erysiphales</taxon>
        <taxon>Erysiphaceae</taxon>
        <taxon>Golovinomyces</taxon>
    </lineage>
</organism>
<reference evidence="3 4" key="1">
    <citation type="journal article" date="2018" name="BMC Genomics">
        <title>Comparative genome analyses reveal sequence features reflecting distinct modes of host-adaptation between dicot and monocot powdery mildew.</title>
        <authorList>
            <person name="Wu Y."/>
            <person name="Ma X."/>
            <person name="Pan Z."/>
            <person name="Kale S.D."/>
            <person name="Song Y."/>
            <person name="King H."/>
            <person name="Zhang Q."/>
            <person name="Presley C."/>
            <person name="Deng X."/>
            <person name="Wei C.I."/>
            <person name="Xiao S."/>
        </authorList>
    </citation>
    <scope>NUCLEOTIDE SEQUENCE [LARGE SCALE GENOMIC DNA]</scope>
    <source>
        <strain evidence="3">UMSG1</strain>
    </source>
</reference>
<dbReference type="Proteomes" id="UP000285326">
    <property type="component" value="Unassembled WGS sequence"/>
</dbReference>
<accession>A0A420J7B3</accession>
<dbReference type="InterPro" id="IPR032710">
    <property type="entry name" value="NTF2-like_dom_sf"/>
</dbReference>
<evidence type="ECO:0000313" key="4">
    <source>
        <dbReference type="Proteomes" id="UP000285326"/>
    </source>
</evidence>
<evidence type="ECO:0000259" key="2">
    <source>
        <dbReference type="PROSITE" id="PS50177"/>
    </source>
</evidence>
<evidence type="ECO:0000259" key="1">
    <source>
        <dbReference type="PROSITE" id="PS50042"/>
    </source>
</evidence>
<dbReference type="InterPro" id="IPR045875">
    <property type="entry name" value="NTF2"/>
</dbReference>
<dbReference type="InterPro" id="IPR002075">
    <property type="entry name" value="NTF2_dom"/>
</dbReference>